<dbReference type="Proteomes" id="UP001341840">
    <property type="component" value="Unassembled WGS sequence"/>
</dbReference>
<comment type="caution">
    <text evidence="6">The sequence shown here is derived from an EMBL/GenBank/DDBJ whole genome shotgun (WGS) entry which is preliminary data.</text>
</comment>
<keyword evidence="1" id="KW-0489">Methyltransferase</keyword>
<reference evidence="6 7" key="1">
    <citation type="journal article" date="2023" name="Plants (Basel)">
        <title>Bridging the Gap: Combining Genomics and Transcriptomics Approaches to Understand Stylosanthes scabra, an Orphan Legume from the Brazilian Caatinga.</title>
        <authorList>
            <person name="Ferreira-Neto J.R.C."/>
            <person name="da Silva M.D."/>
            <person name="Binneck E."/>
            <person name="de Melo N.F."/>
            <person name="da Silva R.H."/>
            <person name="de Melo A.L.T.M."/>
            <person name="Pandolfi V."/>
            <person name="Bustamante F.O."/>
            <person name="Brasileiro-Vidal A.C."/>
            <person name="Benko-Iseppon A.M."/>
        </authorList>
    </citation>
    <scope>NUCLEOTIDE SEQUENCE [LARGE SCALE GENOMIC DNA]</scope>
    <source>
        <tissue evidence="6">Leaves</tissue>
    </source>
</reference>
<keyword evidence="7" id="KW-1185">Reference proteome</keyword>
<gene>
    <name evidence="6" type="primary">D7OMT_3</name>
    <name evidence="6" type="ORF">PIB30_023375</name>
</gene>
<evidence type="ECO:0000256" key="2">
    <source>
        <dbReference type="ARBA" id="ARBA00022679"/>
    </source>
</evidence>
<dbReference type="Pfam" id="PF00891">
    <property type="entry name" value="Methyltransf_2"/>
    <property type="match status" value="1"/>
</dbReference>
<feature type="domain" description="O-methyltransferase dimerisation" evidence="5">
    <location>
        <begin position="21"/>
        <end position="111"/>
    </location>
</feature>
<dbReference type="Pfam" id="PF08100">
    <property type="entry name" value="Dimerisation"/>
    <property type="match status" value="1"/>
</dbReference>
<dbReference type="PROSITE" id="PS51683">
    <property type="entry name" value="SAM_OMT_II"/>
    <property type="match status" value="1"/>
</dbReference>
<name>A0ABU6UBI9_9FABA</name>
<dbReference type="InterPro" id="IPR036390">
    <property type="entry name" value="WH_DNA-bd_sf"/>
</dbReference>
<dbReference type="InterPro" id="IPR001077">
    <property type="entry name" value="COMT_C"/>
</dbReference>
<evidence type="ECO:0000313" key="7">
    <source>
        <dbReference type="Proteomes" id="UP001341840"/>
    </source>
</evidence>
<accession>A0ABU6UBI9</accession>
<evidence type="ECO:0000256" key="1">
    <source>
        <dbReference type="ARBA" id="ARBA00022603"/>
    </source>
</evidence>
<dbReference type="InterPro" id="IPR036388">
    <property type="entry name" value="WH-like_DNA-bd_sf"/>
</dbReference>
<sequence>MDLLSECKASEVFEGQVVVYKHMHAYIDSMCLKWCLELNIADIIHKHGQPITLHDLVSTLQVPPSKISGVHRLMRHLAHNGFFDIIRFHDNNNEEEKEAYALTVASKLLVKGTQHSLAPMTKGALDPTVSGAYHFLGKWTFEDNLTLFDVSLGTNLWEFFSKNPSRLSFFNESMISDSQMLKLGLKDHGAVFEGLESIVDVGGGNGTISKIINAMFPELKCIVFDLPHVVENLSGSNNNLSFVGGDMFHSIPHADAILLKIVECTSRRRTEAACLDIGVSATILMELQYGDGDGAAVTRLAKRYARHGLDGGGDVGARMSLRQVGDEACDGSQCATCPSSLQEFVL</sequence>
<dbReference type="SUPFAM" id="SSF53335">
    <property type="entry name" value="S-adenosyl-L-methionine-dependent methyltransferases"/>
    <property type="match status" value="1"/>
</dbReference>
<evidence type="ECO:0000259" key="4">
    <source>
        <dbReference type="Pfam" id="PF00891"/>
    </source>
</evidence>
<dbReference type="EMBL" id="JASCZI010120910">
    <property type="protein sequence ID" value="MED6157478.1"/>
    <property type="molecule type" value="Genomic_DNA"/>
</dbReference>
<feature type="domain" description="O-methyltransferase C-terminal" evidence="4">
    <location>
        <begin position="142"/>
        <end position="262"/>
    </location>
</feature>
<dbReference type="Gene3D" id="3.40.50.150">
    <property type="entry name" value="Vaccinia Virus protein VP39"/>
    <property type="match status" value="1"/>
</dbReference>
<dbReference type="InterPro" id="IPR012967">
    <property type="entry name" value="COMT_dimerisation"/>
</dbReference>
<evidence type="ECO:0000256" key="3">
    <source>
        <dbReference type="ARBA" id="ARBA00022691"/>
    </source>
</evidence>
<proteinExistence type="predicted"/>
<keyword evidence="2" id="KW-0808">Transferase</keyword>
<dbReference type="PANTHER" id="PTHR11746">
    <property type="entry name" value="O-METHYLTRANSFERASE"/>
    <property type="match status" value="1"/>
</dbReference>
<dbReference type="InterPro" id="IPR016461">
    <property type="entry name" value="COMT-like"/>
</dbReference>
<keyword evidence="3" id="KW-0949">S-adenosyl-L-methionine</keyword>
<protein>
    <submittedName>
        <fullName evidence="6">Isoflavone 7-O-methyltransferase</fullName>
    </submittedName>
</protein>
<organism evidence="6 7">
    <name type="scientific">Stylosanthes scabra</name>
    <dbReference type="NCBI Taxonomy" id="79078"/>
    <lineage>
        <taxon>Eukaryota</taxon>
        <taxon>Viridiplantae</taxon>
        <taxon>Streptophyta</taxon>
        <taxon>Embryophyta</taxon>
        <taxon>Tracheophyta</taxon>
        <taxon>Spermatophyta</taxon>
        <taxon>Magnoliopsida</taxon>
        <taxon>eudicotyledons</taxon>
        <taxon>Gunneridae</taxon>
        <taxon>Pentapetalae</taxon>
        <taxon>rosids</taxon>
        <taxon>fabids</taxon>
        <taxon>Fabales</taxon>
        <taxon>Fabaceae</taxon>
        <taxon>Papilionoideae</taxon>
        <taxon>50 kb inversion clade</taxon>
        <taxon>dalbergioids sensu lato</taxon>
        <taxon>Dalbergieae</taxon>
        <taxon>Pterocarpus clade</taxon>
        <taxon>Stylosanthes</taxon>
    </lineage>
</organism>
<evidence type="ECO:0000259" key="5">
    <source>
        <dbReference type="Pfam" id="PF08100"/>
    </source>
</evidence>
<evidence type="ECO:0000313" key="6">
    <source>
        <dbReference type="EMBL" id="MED6157478.1"/>
    </source>
</evidence>
<dbReference type="SUPFAM" id="SSF46785">
    <property type="entry name" value="Winged helix' DNA-binding domain"/>
    <property type="match status" value="1"/>
</dbReference>
<dbReference type="Gene3D" id="1.10.10.10">
    <property type="entry name" value="Winged helix-like DNA-binding domain superfamily/Winged helix DNA-binding domain"/>
    <property type="match status" value="1"/>
</dbReference>
<dbReference type="InterPro" id="IPR029063">
    <property type="entry name" value="SAM-dependent_MTases_sf"/>
</dbReference>